<dbReference type="InterPro" id="IPR041496">
    <property type="entry name" value="YitH/HolE_GNAT"/>
</dbReference>
<dbReference type="Gene3D" id="3.40.630.30">
    <property type="match status" value="1"/>
</dbReference>
<comment type="caution">
    <text evidence="2">The sequence shown here is derived from an EMBL/GenBank/DDBJ whole genome shotgun (WGS) entry which is preliminary data.</text>
</comment>
<evidence type="ECO:0000313" key="3">
    <source>
        <dbReference type="Proteomes" id="UP001556196"/>
    </source>
</evidence>
<keyword evidence="2" id="KW-0808">Transferase</keyword>
<dbReference type="Proteomes" id="UP001556196">
    <property type="component" value="Unassembled WGS sequence"/>
</dbReference>
<dbReference type="RefSeq" id="WP_367724255.1">
    <property type="nucleotide sequence ID" value="NZ_JBFOCH010000068.1"/>
</dbReference>
<keyword evidence="2" id="KW-0012">Acyltransferase</keyword>
<organism evidence="2 3">
    <name type="scientific">Mesorhizobium marinum</name>
    <dbReference type="NCBI Taxonomy" id="3228790"/>
    <lineage>
        <taxon>Bacteria</taxon>
        <taxon>Pseudomonadati</taxon>
        <taxon>Pseudomonadota</taxon>
        <taxon>Alphaproteobacteria</taxon>
        <taxon>Hyphomicrobiales</taxon>
        <taxon>Phyllobacteriaceae</taxon>
        <taxon>Mesorhizobium</taxon>
    </lineage>
</organism>
<dbReference type="Gene3D" id="3.40.630.90">
    <property type="match status" value="1"/>
</dbReference>
<reference evidence="2 3" key="1">
    <citation type="submission" date="2024-06" db="EMBL/GenBank/DDBJ databases">
        <authorList>
            <person name="Tuo L."/>
        </authorList>
    </citation>
    <scope>NUCLEOTIDE SEQUENCE [LARGE SCALE GENOMIC DNA]</scope>
    <source>
        <strain evidence="2 3">ZMM04-5</strain>
    </source>
</reference>
<sequence length="272" mass="29526">MGLTDNASEVVLGKADIDDALALSDEANWNQTEADWGLFMAPGTCFGIHGDDRLVASAAVLPFGEIGWISMVLVTTDWRRRGLASKLMGRCIREMRDRNAASLLDATPDGAKVYGQLGFRTCCGMTRWRGVGLGHSKRPHAVVERQTVLDLDRQAFGGDRAFLLEDFCDRPGGVALGDARSFIMIRRGRRATQIGPLVAASAPEGQELLDMALATVAGAVIIDLLDAGSHLRPSLERRGMEAFRTFERMVLDRRDLPGAPDRMLIAAGPEFG</sequence>
<protein>
    <submittedName>
        <fullName evidence="2">GNAT family N-acetyltransferase</fullName>
        <ecNumber evidence="2">2.3.1.-</ecNumber>
    </submittedName>
</protein>
<dbReference type="EMBL" id="JBFOCI010000004">
    <property type="protein sequence ID" value="MEW9807095.1"/>
    <property type="molecule type" value="Genomic_DNA"/>
</dbReference>
<dbReference type="CDD" id="cd04301">
    <property type="entry name" value="NAT_SF"/>
    <property type="match status" value="1"/>
</dbReference>
<dbReference type="InterPro" id="IPR016181">
    <property type="entry name" value="Acyl_CoA_acyltransferase"/>
</dbReference>
<dbReference type="EC" id="2.3.1.-" evidence="2"/>
<dbReference type="InterPro" id="IPR000182">
    <property type="entry name" value="GNAT_dom"/>
</dbReference>
<accession>A0ABV3R1Z1</accession>
<dbReference type="PANTHER" id="PTHR47237">
    <property type="entry name" value="SLL0310 PROTEIN"/>
    <property type="match status" value="1"/>
</dbReference>
<dbReference type="GO" id="GO:0016746">
    <property type="term" value="F:acyltransferase activity"/>
    <property type="evidence" value="ECO:0007669"/>
    <property type="project" value="UniProtKB-KW"/>
</dbReference>
<dbReference type="SUPFAM" id="SSF55729">
    <property type="entry name" value="Acyl-CoA N-acyltransferases (Nat)"/>
    <property type="match status" value="1"/>
</dbReference>
<feature type="domain" description="N-acetyltransferase" evidence="1">
    <location>
        <begin position="8"/>
        <end position="149"/>
    </location>
</feature>
<proteinExistence type="predicted"/>
<dbReference type="PROSITE" id="PS51186">
    <property type="entry name" value="GNAT"/>
    <property type="match status" value="1"/>
</dbReference>
<gene>
    <name evidence="2" type="ORF">ABUE31_13970</name>
</gene>
<dbReference type="Pfam" id="PF00583">
    <property type="entry name" value="Acetyltransf_1"/>
    <property type="match status" value="1"/>
</dbReference>
<dbReference type="InterPro" id="IPR052729">
    <property type="entry name" value="Acyl/Acetyltrans_Enzymes"/>
</dbReference>
<name>A0ABV3R1Z1_9HYPH</name>
<evidence type="ECO:0000259" key="1">
    <source>
        <dbReference type="PROSITE" id="PS51186"/>
    </source>
</evidence>
<keyword evidence="3" id="KW-1185">Reference proteome</keyword>
<dbReference type="Pfam" id="PF18014">
    <property type="entry name" value="Acetyltransf_18"/>
    <property type="match status" value="1"/>
</dbReference>
<evidence type="ECO:0000313" key="2">
    <source>
        <dbReference type="EMBL" id="MEW9807095.1"/>
    </source>
</evidence>
<dbReference type="PANTHER" id="PTHR47237:SF2">
    <property type="entry name" value="BLL4206 PROTEIN"/>
    <property type="match status" value="1"/>
</dbReference>